<feature type="transmembrane region" description="Helical" evidence="5">
    <location>
        <begin position="190"/>
        <end position="211"/>
    </location>
</feature>
<feature type="transmembrane region" description="Helical" evidence="5">
    <location>
        <begin position="218"/>
        <end position="237"/>
    </location>
</feature>
<dbReference type="InterPro" id="IPR005829">
    <property type="entry name" value="Sugar_transporter_CS"/>
</dbReference>
<feature type="transmembrane region" description="Helical" evidence="5">
    <location>
        <begin position="385"/>
        <end position="401"/>
    </location>
</feature>
<proteinExistence type="predicted"/>
<feature type="transmembrane region" description="Helical" evidence="5">
    <location>
        <begin position="125"/>
        <end position="145"/>
    </location>
</feature>
<keyword evidence="3 5" id="KW-1133">Transmembrane helix</keyword>
<evidence type="ECO:0000256" key="3">
    <source>
        <dbReference type="ARBA" id="ARBA00022989"/>
    </source>
</evidence>
<organism evidence="7 8">
    <name type="scientific">Aedes albopictus</name>
    <name type="common">Asian tiger mosquito</name>
    <name type="synonym">Stegomyia albopicta</name>
    <dbReference type="NCBI Taxonomy" id="7160"/>
    <lineage>
        <taxon>Eukaryota</taxon>
        <taxon>Metazoa</taxon>
        <taxon>Ecdysozoa</taxon>
        <taxon>Arthropoda</taxon>
        <taxon>Hexapoda</taxon>
        <taxon>Insecta</taxon>
        <taxon>Pterygota</taxon>
        <taxon>Neoptera</taxon>
        <taxon>Endopterygota</taxon>
        <taxon>Diptera</taxon>
        <taxon>Nematocera</taxon>
        <taxon>Culicoidea</taxon>
        <taxon>Culicidae</taxon>
        <taxon>Culicinae</taxon>
        <taxon>Aedini</taxon>
        <taxon>Aedes</taxon>
        <taxon>Stegomyia</taxon>
    </lineage>
</organism>
<evidence type="ECO:0000256" key="1">
    <source>
        <dbReference type="ARBA" id="ARBA00004141"/>
    </source>
</evidence>
<dbReference type="InterPro" id="IPR011701">
    <property type="entry name" value="MFS"/>
</dbReference>
<keyword evidence="8" id="KW-1185">Reference proteome</keyword>
<name>A0ABM1YP80_AEDAL</name>
<keyword evidence="2 5" id="KW-0812">Transmembrane</keyword>
<feature type="transmembrane region" description="Helical" evidence="5">
    <location>
        <begin position="99"/>
        <end position="118"/>
    </location>
</feature>
<feature type="transmembrane region" description="Helical" evidence="5">
    <location>
        <begin position="437"/>
        <end position="459"/>
    </location>
</feature>
<keyword evidence="4 5" id="KW-0472">Membrane</keyword>
<reference evidence="7" key="2">
    <citation type="submission" date="2025-05" db="UniProtKB">
        <authorList>
            <consortium name="EnsemblMetazoa"/>
        </authorList>
    </citation>
    <scope>IDENTIFICATION</scope>
    <source>
        <strain evidence="7">Foshan</strain>
    </source>
</reference>
<feature type="transmembrane region" description="Helical" evidence="5">
    <location>
        <begin position="407"/>
        <end position="425"/>
    </location>
</feature>
<feature type="transmembrane region" description="Helical" evidence="5">
    <location>
        <begin position="471"/>
        <end position="492"/>
    </location>
</feature>
<dbReference type="InterPro" id="IPR036259">
    <property type="entry name" value="MFS_trans_sf"/>
</dbReference>
<evidence type="ECO:0000256" key="5">
    <source>
        <dbReference type="SAM" id="Phobius"/>
    </source>
</evidence>
<evidence type="ECO:0000256" key="2">
    <source>
        <dbReference type="ARBA" id="ARBA00022692"/>
    </source>
</evidence>
<dbReference type="Pfam" id="PF07690">
    <property type="entry name" value="MFS_1"/>
    <property type="match status" value="2"/>
</dbReference>
<evidence type="ECO:0000313" key="8">
    <source>
        <dbReference type="Proteomes" id="UP000069940"/>
    </source>
</evidence>
<evidence type="ECO:0000256" key="4">
    <source>
        <dbReference type="ARBA" id="ARBA00023136"/>
    </source>
</evidence>
<comment type="subcellular location">
    <subcellularLocation>
        <location evidence="1">Membrane</location>
        <topology evidence="1">Multi-pass membrane protein</topology>
    </subcellularLocation>
</comment>
<dbReference type="InterPro" id="IPR050382">
    <property type="entry name" value="MFS_Na/Anion_cotransporter"/>
</dbReference>
<dbReference type="GeneID" id="109408154"/>
<accession>A0ABM1YP80</accession>
<feature type="transmembrane region" description="Helical" evidence="5">
    <location>
        <begin position="344"/>
        <end position="364"/>
    </location>
</feature>
<dbReference type="PROSITE" id="PS50850">
    <property type="entry name" value="MFS"/>
    <property type="match status" value="1"/>
</dbReference>
<dbReference type="Proteomes" id="UP000069940">
    <property type="component" value="Unassembled WGS sequence"/>
</dbReference>
<dbReference type="Gene3D" id="1.20.1250.20">
    <property type="entry name" value="MFS general substrate transporter like domains"/>
    <property type="match status" value="2"/>
</dbReference>
<protein>
    <recommendedName>
        <fullName evidence="6">Major facilitator superfamily (MFS) profile domain-containing protein</fullName>
    </recommendedName>
</protein>
<dbReference type="RefSeq" id="XP_062706879.1">
    <property type="nucleotide sequence ID" value="XM_062850895.1"/>
</dbReference>
<dbReference type="PANTHER" id="PTHR11662:SF415">
    <property type="entry name" value="AT30085P-RELATED"/>
    <property type="match status" value="1"/>
</dbReference>
<dbReference type="SUPFAM" id="SSF103473">
    <property type="entry name" value="MFS general substrate transporter"/>
    <property type="match status" value="1"/>
</dbReference>
<evidence type="ECO:0000259" key="6">
    <source>
        <dbReference type="PROSITE" id="PS50850"/>
    </source>
</evidence>
<dbReference type="PROSITE" id="PS00217">
    <property type="entry name" value="SUGAR_TRANSPORT_2"/>
    <property type="match status" value="1"/>
</dbReference>
<dbReference type="EnsemblMetazoa" id="AALFPA23_010900.R15374">
    <property type="protein sequence ID" value="AALFPA23_010900.P15374"/>
    <property type="gene ID" value="AALFPA23_010900"/>
</dbReference>
<dbReference type="PANTHER" id="PTHR11662">
    <property type="entry name" value="SOLUTE CARRIER FAMILY 17"/>
    <property type="match status" value="1"/>
</dbReference>
<evidence type="ECO:0000313" key="7">
    <source>
        <dbReference type="EnsemblMetazoa" id="AALFPA23_010900.P15374"/>
    </source>
</evidence>
<feature type="domain" description="Major facilitator superfamily (MFS) profile" evidence="6">
    <location>
        <begin position="20"/>
        <end position="498"/>
    </location>
</feature>
<dbReference type="InterPro" id="IPR020846">
    <property type="entry name" value="MFS_dom"/>
</dbReference>
<reference evidence="8" key="1">
    <citation type="journal article" date="2015" name="Proc. Natl. Acad. Sci. U.S.A.">
        <title>Genome sequence of the Asian Tiger mosquito, Aedes albopictus, reveals insights into its biology, genetics, and evolution.</title>
        <authorList>
            <person name="Chen X.G."/>
            <person name="Jiang X."/>
            <person name="Gu J."/>
            <person name="Xu M."/>
            <person name="Wu Y."/>
            <person name="Deng Y."/>
            <person name="Zhang C."/>
            <person name="Bonizzoni M."/>
            <person name="Dermauw W."/>
            <person name="Vontas J."/>
            <person name="Armbruster P."/>
            <person name="Huang X."/>
            <person name="Yang Y."/>
            <person name="Zhang H."/>
            <person name="He W."/>
            <person name="Peng H."/>
            <person name="Liu Y."/>
            <person name="Wu K."/>
            <person name="Chen J."/>
            <person name="Lirakis M."/>
            <person name="Topalis P."/>
            <person name="Van Leeuwen T."/>
            <person name="Hall A.B."/>
            <person name="Jiang X."/>
            <person name="Thorpe C."/>
            <person name="Mueller R.L."/>
            <person name="Sun C."/>
            <person name="Waterhouse R.M."/>
            <person name="Yan G."/>
            <person name="Tu Z.J."/>
            <person name="Fang X."/>
            <person name="James A.A."/>
        </authorList>
    </citation>
    <scope>NUCLEOTIDE SEQUENCE [LARGE SCALE GENOMIC DNA]</scope>
    <source>
        <strain evidence="8">Foshan</strain>
    </source>
</reference>
<sequence>MYPKLKTCCQTVCCISQQHLTAILAFFSIVNQYTMRVSLNLAITEMTTSSSPTTQTEPSSNGTIEEILRSPCGVFRTTRHLVRIDGEDVFEWDEYTQGIILSSFFWGYVVAHFGSAFIADKYPRLLLGLSVLITAILTLLTPLAIDYGGAPALIGARVIEGFGEGATFPVLSAIIAQWIPPQQRGMLGSFIFSGGQIGSLFGGIGTGYIIAELHSWRLVFYVWGGLALVWYVIWEMFGFDSPEHHPFITDKEKQALMEKFKDARKRTDMGPIPWKKIATSMPFWALIAGQVHVKIIVTYLSFFCKFTIELLPQVGHDWGFYLIATDLPKYMKSILGLSVKDNGLISFFPFLSMWIFSVLTGWICDVQIRKKCTSPTVARKMWTTIGSLPPAVLLLAASYAGCNRVLVIAYFALSVTLMGGFYPGIKVNVNDLSPNFAGFLMAIVNGIGAITGIIVPYTVGLMTPNQTLDEWRSVFWVAFWVLNVTNVIFILFGSGKIQHWNDPSGESDDTQAQH</sequence>